<name>A0ABN8S902_9CNID</name>
<accession>A0ABN8S902</accession>
<dbReference type="PANTHER" id="PTHR43215">
    <property type="entry name" value="RADIAL SPOKE HEAD 1 HOMOLOG"/>
    <property type="match status" value="1"/>
</dbReference>
<sequence>MEDVNKRPQNFLSLSELGYMWLFIGILFQESSPTFDKEYEGERNELGERHGYGKAVLPNGDIYEGNYVNGKRHGKGTYIFRNGAKYKGFYDEGKKTGHGTFEYPDGSRYEGNWEDNERNGQGMYLYINGDVYEGEWKDNKRQGKGVYTCAATKLKYDGSWMNGRLSGPVNMILPNHVYLGTFYDSLPCGPGRYVFDFGIEQHGEYIITEKLTENEEQIMDVPVWKCKPDLYPLGSTK</sequence>
<organism evidence="2 3">
    <name type="scientific">Porites lobata</name>
    <dbReference type="NCBI Taxonomy" id="104759"/>
    <lineage>
        <taxon>Eukaryota</taxon>
        <taxon>Metazoa</taxon>
        <taxon>Cnidaria</taxon>
        <taxon>Anthozoa</taxon>
        <taxon>Hexacorallia</taxon>
        <taxon>Scleractinia</taxon>
        <taxon>Fungiina</taxon>
        <taxon>Poritidae</taxon>
        <taxon>Porites</taxon>
    </lineage>
</organism>
<evidence type="ECO:0000313" key="2">
    <source>
        <dbReference type="EMBL" id="CAH3187251.1"/>
    </source>
</evidence>
<dbReference type="SUPFAM" id="SSF82185">
    <property type="entry name" value="Histone H3 K4-specific methyltransferase SET7/9 N-terminal domain"/>
    <property type="match status" value="1"/>
</dbReference>
<reference evidence="2 3" key="1">
    <citation type="submission" date="2022-05" db="EMBL/GenBank/DDBJ databases">
        <authorList>
            <consortium name="Genoscope - CEA"/>
            <person name="William W."/>
        </authorList>
    </citation>
    <scope>NUCLEOTIDE SEQUENCE [LARGE SCALE GENOMIC DNA]</scope>
</reference>
<gene>
    <name evidence="2" type="ORF">PLOB_00037159</name>
</gene>
<dbReference type="EMBL" id="CALNXK010000530">
    <property type="protein sequence ID" value="CAH3187251.1"/>
    <property type="molecule type" value="Genomic_DNA"/>
</dbReference>
<dbReference type="Proteomes" id="UP001159405">
    <property type="component" value="Unassembled WGS sequence"/>
</dbReference>
<dbReference type="InterPro" id="IPR003409">
    <property type="entry name" value="MORN"/>
</dbReference>
<dbReference type="Pfam" id="PF02493">
    <property type="entry name" value="MORN"/>
    <property type="match status" value="7"/>
</dbReference>
<dbReference type="Gene3D" id="2.20.110.10">
    <property type="entry name" value="Histone H3 K4-specific methyltransferase SET7/9 N-terminal domain"/>
    <property type="match status" value="2"/>
</dbReference>
<keyword evidence="3" id="KW-1185">Reference proteome</keyword>
<dbReference type="PANTHER" id="PTHR43215:SF14">
    <property type="entry name" value="RADIAL SPOKE HEAD 1 HOMOLOG"/>
    <property type="match status" value="1"/>
</dbReference>
<comment type="caution">
    <text evidence="2">The sequence shown here is derived from an EMBL/GenBank/DDBJ whole genome shotgun (WGS) entry which is preliminary data.</text>
</comment>
<evidence type="ECO:0000313" key="3">
    <source>
        <dbReference type="Proteomes" id="UP001159405"/>
    </source>
</evidence>
<protein>
    <submittedName>
        <fullName evidence="2">Uncharacterized protein</fullName>
    </submittedName>
</protein>
<proteinExistence type="predicted"/>
<dbReference type="SMART" id="SM00698">
    <property type="entry name" value="MORN"/>
    <property type="match status" value="6"/>
</dbReference>
<keyword evidence="1" id="KW-0677">Repeat</keyword>
<evidence type="ECO:0000256" key="1">
    <source>
        <dbReference type="ARBA" id="ARBA00022737"/>
    </source>
</evidence>